<feature type="chain" id="PRO_5039697985" evidence="1">
    <location>
        <begin position="27"/>
        <end position="85"/>
    </location>
</feature>
<evidence type="ECO:0000313" key="2">
    <source>
        <dbReference type="EMBL" id="KAI5078959.1"/>
    </source>
</evidence>
<gene>
    <name evidence="2" type="ORF">GOP47_0006630</name>
</gene>
<protein>
    <submittedName>
        <fullName evidence="2">Uncharacterized protein</fullName>
    </submittedName>
</protein>
<keyword evidence="3" id="KW-1185">Reference proteome</keyword>
<sequence>MASGKRMVEVFLVLMVAMVGLSGVAAQPPPPALATMHTLAESGAGLPCSDSLCAKLTLPNLSLTTCPGLSINIAHNIFGNNESCV</sequence>
<proteinExistence type="predicted"/>
<evidence type="ECO:0000256" key="1">
    <source>
        <dbReference type="SAM" id="SignalP"/>
    </source>
</evidence>
<name>A0A9D4V384_ADICA</name>
<dbReference type="AlphaFoldDB" id="A0A9D4V384"/>
<organism evidence="2 3">
    <name type="scientific">Adiantum capillus-veneris</name>
    <name type="common">Maidenhair fern</name>
    <dbReference type="NCBI Taxonomy" id="13818"/>
    <lineage>
        <taxon>Eukaryota</taxon>
        <taxon>Viridiplantae</taxon>
        <taxon>Streptophyta</taxon>
        <taxon>Embryophyta</taxon>
        <taxon>Tracheophyta</taxon>
        <taxon>Polypodiopsida</taxon>
        <taxon>Polypodiidae</taxon>
        <taxon>Polypodiales</taxon>
        <taxon>Pteridineae</taxon>
        <taxon>Pteridaceae</taxon>
        <taxon>Vittarioideae</taxon>
        <taxon>Adiantum</taxon>
    </lineage>
</organism>
<accession>A0A9D4V384</accession>
<dbReference type="EMBL" id="JABFUD020000006">
    <property type="protein sequence ID" value="KAI5078959.1"/>
    <property type="molecule type" value="Genomic_DNA"/>
</dbReference>
<comment type="caution">
    <text evidence="2">The sequence shown here is derived from an EMBL/GenBank/DDBJ whole genome shotgun (WGS) entry which is preliminary data.</text>
</comment>
<feature type="signal peptide" evidence="1">
    <location>
        <begin position="1"/>
        <end position="26"/>
    </location>
</feature>
<reference evidence="2" key="1">
    <citation type="submission" date="2021-01" db="EMBL/GenBank/DDBJ databases">
        <title>Adiantum capillus-veneris genome.</title>
        <authorList>
            <person name="Fang Y."/>
            <person name="Liao Q."/>
        </authorList>
    </citation>
    <scope>NUCLEOTIDE SEQUENCE</scope>
    <source>
        <strain evidence="2">H3</strain>
        <tissue evidence="2">Leaf</tissue>
    </source>
</reference>
<keyword evidence="1" id="KW-0732">Signal</keyword>
<evidence type="ECO:0000313" key="3">
    <source>
        <dbReference type="Proteomes" id="UP000886520"/>
    </source>
</evidence>
<dbReference type="Proteomes" id="UP000886520">
    <property type="component" value="Chromosome 6"/>
</dbReference>